<dbReference type="Proteomes" id="UP000256310">
    <property type="component" value="Unassembled WGS sequence"/>
</dbReference>
<keyword evidence="1" id="KW-0238">DNA-binding</keyword>
<reference evidence="3 4" key="1">
    <citation type="submission" date="2018-07" db="EMBL/GenBank/DDBJ databases">
        <title>Genomic Encyclopedia of Type Strains, Phase IV (KMG-IV): sequencing the most valuable type-strain genomes for metagenomic binning, comparative biology and taxonomic classification.</title>
        <authorList>
            <person name="Goeker M."/>
        </authorList>
    </citation>
    <scope>NUCLEOTIDE SEQUENCE [LARGE SCALE GENOMIC DNA]</scope>
    <source>
        <strain evidence="3 4">DSM 26725</strain>
    </source>
</reference>
<dbReference type="GO" id="GO:0003700">
    <property type="term" value="F:DNA-binding transcription factor activity"/>
    <property type="evidence" value="ECO:0007669"/>
    <property type="project" value="TreeGrafter"/>
</dbReference>
<dbReference type="InterPro" id="IPR050807">
    <property type="entry name" value="TransReg_Diox_bact_type"/>
</dbReference>
<dbReference type="Pfam" id="PF13560">
    <property type="entry name" value="HTH_31"/>
    <property type="match status" value="1"/>
</dbReference>
<keyword evidence="4" id="KW-1185">Reference proteome</keyword>
<dbReference type="PROSITE" id="PS50943">
    <property type="entry name" value="HTH_CROC1"/>
    <property type="match status" value="1"/>
</dbReference>
<evidence type="ECO:0000313" key="4">
    <source>
        <dbReference type="Proteomes" id="UP000256310"/>
    </source>
</evidence>
<dbReference type="SMART" id="SM00530">
    <property type="entry name" value="HTH_XRE"/>
    <property type="match status" value="1"/>
</dbReference>
<dbReference type="InterPro" id="IPR001387">
    <property type="entry name" value="Cro/C1-type_HTH"/>
</dbReference>
<name>A0A3D9FG09_9SPHN</name>
<dbReference type="SUPFAM" id="SSF47413">
    <property type="entry name" value="lambda repressor-like DNA-binding domains"/>
    <property type="match status" value="1"/>
</dbReference>
<sequence length="109" mass="12431">MSEKFGDKLRQMRTGKGVTLEVLAAAVGSSKAYMWQLENKPNAKPSAEMLLKLAGYFSQSPEFFIDDGQIEPSENQMEDSFFRKFKKLSDSDKRTIERMISGLEEKEPE</sequence>
<dbReference type="CDD" id="cd00093">
    <property type="entry name" value="HTH_XRE"/>
    <property type="match status" value="1"/>
</dbReference>
<dbReference type="GO" id="GO:0003677">
    <property type="term" value="F:DNA binding"/>
    <property type="evidence" value="ECO:0007669"/>
    <property type="project" value="UniProtKB-KW"/>
</dbReference>
<dbReference type="PANTHER" id="PTHR46797:SF1">
    <property type="entry name" value="METHYLPHOSPHONATE SYNTHASE"/>
    <property type="match status" value="1"/>
</dbReference>
<evidence type="ECO:0000313" key="3">
    <source>
        <dbReference type="EMBL" id="RED16719.1"/>
    </source>
</evidence>
<gene>
    <name evidence="3" type="ORF">DFR46_1747</name>
</gene>
<dbReference type="RefSeq" id="WP_116236097.1">
    <property type="nucleotide sequence ID" value="NZ_QRDP01000004.1"/>
</dbReference>
<dbReference type="OrthoDB" id="9813152at2"/>
<dbReference type="Gene3D" id="1.10.260.40">
    <property type="entry name" value="lambda repressor-like DNA-binding domains"/>
    <property type="match status" value="1"/>
</dbReference>
<proteinExistence type="predicted"/>
<evidence type="ECO:0000259" key="2">
    <source>
        <dbReference type="PROSITE" id="PS50943"/>
    </source>
</evidence>
<dbReference type="InterPro" id="IPR010982">
    <property type="entry name" value="Lambda_DNA-bd_dom_sf"/>
</dbReference>
<organism evidence="3 4">
    <name type="scientific">Parasphingopyxis lamellibrachiae</name>
    <dbReference type="NCBI Taxonomy" id="680125"/>
    <lineage>
        <taxon>Bacteria</taxon>
        <taxon>Pseudomonadati</taxon>
        <taxon>Pseudomonadota</taxon>
        <taxon>Alphaproteobacteria</taxon>
        <taxon>Sphingomonadales</taxon>
        <taxon>Sphingomonadaceae</taxon>
        <taxon>Parasphingopyxis</taxon>
    </lineage>
</organism>
<comment type="caution">
    <text evidence="3">The sequence shown here is derived from an EMBL/GenBank/DDBJ whole genome shotgun (WGS) entry which is preliminary data.</text>
</comment>
<dbReference type="EMBL" id="QRDP01000004">
    <property type="protein sequence ID" value="RED16719.1"/>
    <property type="molecule type" value="Genomic_DNA"/>
</dbReference>
<protein>
    <submittedName>
        <fullName evidence="3">Xre family transcriptional regulator</fullName>
    </submittedName>
</protein>
<feature type="domain" description="HTH cro/C1-type" evidence="2">
    <location>
        <begin position="9"/>
        <end position="64"/>
    </location>
</feature>
<dbReference type="PANTHER" id="PTHR46797">
    <property type="entry name" value="HTH-TYPE TRANSCRIPTIONAL REGULATOR"/>
    <property type="match status" value="1"/>
</dbReference>
<dbReference type="GO" id="GO:0005829">
    <property type="term" value="C:cytosol"/>
    <property type="evidence" value="ECO:0007669"/>
    <property type="project" value="TreeGrafter"/>
</dbReference>
<dbReference type="AlphaFoldDB" id="A0A3D9FG09"/>
<evidence type="ECO:0000256" key="1">
    <source>
        <dbReference type="ARBA" id="ARBA00023125"/>
    </source>
</evidence>
<accession>A0A3D9FG09</accession>